<dbReference type="EC" id="1.14.13.39" evidence="6"/>
<keyword evidence="15" id="KW-0408">Iron</keyword>
<evidence type="ECO:0000256" key="13">
    <source>
        <dbReference type="ARBA" id="ARBA00022860"/>
    </source>
</evidence>
<feature type="domain" description="Flavodoxin-like" evidence="23">
    <location>
        <begin position="277"/>
        <end position="470"/>
    </location>
</feature>
<dbReference type="InParanoid" id="A0A3Q0FPR6"/>
<dbReference type="GO" id="GO:0020037">
    <property type="term" value="F:heme binding"/>
    <property type="evidence" value="ECO:0007669"/>
    <property type="project" value="InterPro"/>
</dbReference>
<dbReference type="SUPFAM" id="SSF52343">
    <property type="entry name" value="Ferredoxin reductase-like, C-terminal NADP-linked domain"/>
    <property type="match status" value="1"/>
</dbReference>
<dbReference type="SUPFAM" id="SSF56512">
    <property type="entry name" value="Nitric oxide (NO) synthase oxygenase domain"/>
    <property type="match status" value="1"/>
</dbReference>
<dbReference type="GO" id="GO:0005516">
    <property type="term" value="F:calmodulin binding"/>
    <property type="evidence" value="ECO:0007669"/>
    <property type="project" value="UniProtKB-KW"/>
</dbReference>
<comment type="subunit">
    <text evidence="18">Homodimer. Interacts with NOSIP and NOSTRIN. Interacts with HSP90AB1. Forms a complex with ASL, ASS1 and SLC7A1; the complex regulates cell-autonomous L-arginine synthesis and citrulline recycling while channeling extracellular L-arginine to nitric oxide synthesis pathway.</text>
</comment>
<keyword evidence="7" id="KW-0349">Heme</keyword>
<dbReference type="InterPro" id="IPR039261">
    <property type="entry name" value="FNR_nucleotide-bd"/>
</dbReference>
<dbReference type="PIRSF" id="PIRSF000333">
    <property type="entry name" value="NOS"/>
    <property type="match status" value="1"/>
</dbReference>
<dbReference type="KEGG" id="asn:102381196"/>
<evidence type="ECO:0000256" key="11">
    <source>
        <dbReference type="ARBA" id="ARBA00022827"/>
    </source>
</evidence>
<dbReference type="SUPFAM" id="SSF52218">
    <property type="entry name" value="Flavoproteins"/>
    <property type="match status" value="1"/>
</dbReference>
<keyword evidence="9" id="KW-0288">FMN</keyword>
<dbReference type="InterPro" id="IPR008254">
    <property type="entry name" value="Flavodoxin/NO_synth"/>
</dbReference>
<evidence type="ECO:0000256" key="16">
    <source>
        <dbReference type="ARBA" id="ARBA00029794"/>
    </source>
</evidence>
<dbReference type="PRINTS" id="PR00369">
    <property type="entry name" value="FLAVODOXIN"/>
</dbReference>
<dbReference type="InterPro" id="IPR044944">
    <property type="entry name" value="NOS_dom_3"/>
</dbReference>
<dbReference type="Gene3D" id="1.20.990.10">
    <property type="entry name" value="NADPH-cytochrome p450 Reductase, Chain A, domain 3"/>
    <property type="match status" value="1"/>
</dbReference>
<dbReference type="InterPro" id="IPR044940">
    <property type="entry name" value="NOS_dom_2"/>
</dbReference>
<comment type="cofactor">
    <cofactor evidence="2">
        <name>(6R)-L-erythro-5,6,7,8-tetrahydrobiopterin</name>
        <dbReference type="ChEBI" id="CHEBI:59560"/>
    </cofactor>
</comment>
<dbReference type="GO" id="GO:0004517">
    <property type="term" value="F:nitric-oxide synthase activity"/>
    <property type="evidence" value="ECO:0007669"/>
    <property type="project" value="UniProtKB-EC"/>
</dbReference>
<dbReference type="PROSITE" id="PS50902">
    <property type="entry name" value="FLAVODOXIN_LIKE"/>
    <property type="match status" value="1"/>
</dbReference>
<dbReference type="Proteomes" id="UP000189705">
    <property type="component" value="Unplaced"/>
</dbReference>
<dbReference type="RefSeq" id="XP_025049304.1">
    <property type="nucleotide sequence ID" value="XM_025193519.1"/>
</dbReference>
<dbReference type="Gene3D" id="3.90.1230.10">
    <property type="entry name" value="Nitric Oxide Synthase, Chain A, domain 3"/>
    <property type="match status" value="2"/>
</dbReference>
<evidence type="ECO:0000256" key="15">
    <source>
        <dbReference type="ARBA" id="ARBA00023004"/>
    </source>
</evidence>
<gene>
    <name evidence="26" type="primary">NOS3</name>
</gene>
<dbReference type="InterPro" id="IPR001433">
    <property type="entry name" value="OxRdtase_FAD/NAD-bd"/>
</dbReference>
<evidence type="ECO:0000256" key="18">
    <source>
        <dbReference type="ARBA" id="ARBA00049679"/>
    </source>
</evidence>
<dbReference type="InterPro" id="IPR001094">
    <property type="entry name" value="Flavdoxin-like"/>
</dbReference>
<dbReference type="PRINTS" id="PR00371">
    <property type="entry name" value="FPNCR"/>
</dbReference>
<evidence type="ECO:0000256" key="4">
    <source>
        <dbReference type="ARBA" id="ARBA00001974"/>
    </source>
</evidence>
<dbReference type="Pfam" id="PF00175">
    <property type="entry name" value="NAD_binding_1"/>
    <property type="match status" value="1"/>
</dbReference>
<evidence type="ECO:0000256" key="6">
    <source>
        <dbReference type="ARBA" id="ARBA00012989"/>
    </source>
</evidence>
<dbReference type="CTD" id="4846"/>
<dbReference type="GO" id="GO:0046872">
    <property type="term" value="F:metal ion binding"/>
    <property type="evidence" value="ECO:0007669"/>
    <property type="project" value="UniProtKB-KW"/>
</dbReference>
<keyword evidence="14" id="KW-0560">Oxidoreductase</keyword>
<comment type="cofactor">
    <cofactor evidence="4">
        <name>FAD</name>
        <dbReference type="ChEBI" id="CHEBI:57692"/>
    </cofactor>
</comment>
<keyword evidence="10" id="KW-0479">Metal-binding</keyword>
<dbReference type="STRING" id="38654.A0A3Q0FPR6"/>
<dbReference type="Pfam" id="PF00258">
    <property type="entry name" value="Flavodoxin_1"/>
    <property type="match status" value="1"/>
</dbReference>
<dbReference type="InterPro" id="IPR017927">
    <property type="entry name" value="FAD-bd_FR_type"/>
</dbReference>
<evidence type="ECO:0000256" key="22">
    <source>
        <dbReference type="ARBA" id="ARBA00049818"/>
    </source>
</evidence>
<reference evidence="26" key="1">
    <citation type="submission" date="2025-08" db="UniProtKB">
        <authorList>
            <consortium name="RefSeq"/>
        </authorList>
    </citation>
    <scope>IDENTIFICATION</scope>
</reference>
<dbReference type="InterPro" id="IPR036119">
    <property type="entry name" value="NOS_N_sf"/>
</dbReference>
<dbReference type="Gene3D" id="3.90.440.10">
    <property type="entry name" value="Nitric Oxide Synthase,Heme Domain,Chain A domain 2"/>
    <property type="match status" value="1"/>
</dbReference>
<dbReference type="InterPro" id="IPR023173">
    <property type="entry name" value="NADPH_Cyt_P450_Rdtase_alpha"/>
</dbReference>
<accession>A0A3Q0FPR6</accession>
<dbReference type="InterPro" id="IPR004030">
    <property type="entry name" value="NOS_N"/>
</dbReference>
<dbReference type="Pfam" id="PF02898">
    <property type="entry name" value="NO_synthase"/>
    <property type="match status" value="1"/>
</dbReference>
<evidence type="ECO:0000256" key="5">
    <source>
        <dbReference type="ARBA" id="ARBA00006267"/>
    </source>
</evidence>
<keyword evidence="25" id="KW-1185">Reference proteome</keyword>
<evidence type="ECO:0000313" key="25">
    <source>
        <dbReference type="Proteomes" id="UP000189705"/>
    </source>
</evidence>
<keyword evidence="13" id="KW-0112">Calmodulin-binding</keyword>
<dbReference type="Pfam" id="PF00667">
    <property type="entry name" value="FAD_binding_1"/>
    <property type="match status" value="1"/>
</dbReference>
<evidence type="ECO:0000256" key="3">
    <source>
        <dbReference type="ARBA" id="ARBA00001970"/>
    </source>
</evidence>
<name>A0A3Q0FPR6_ALLSI</name>
<evidence type="ECO:0000256" key="10">
    <source>
        <dbReference type="ARBA" id="ARBA00022723"/>
    </source>
</evidence>
<evidence type="ECO:0000256" key="21">
    <source>
        <dbReference type="ARBA" id="ARBA00049814"/>
    </source>
</evidence>
<evidence type="ECO:0000256" key="2">
    <source>
        <dbReference type="ARBA" id="ARBA00001950"/>
    </source>
</evidence>
<evidence type="ECO:0000256" key="17">
    <source>
        <dbReference type="ARBA" id="ARBA00047419"/>
    </source>
</evidence>
<dbReference type="GO" id="GO:0050661">
    <property type="term" value="F:NADP binding"/>
    <property type="evidence" value="ECO:0007669"/>
    <property type="project" value="InterPro"/>
</dbReference>
<dbReference type="PANTHER" id="PTHR43410">
    <property type="entry name" value="NITRIC OXIDE SYNTHASE OXYGENASE"/>
    <property type="match status" value="1"/>
</dbReference>
<dbReference type="GO" id="GO:0050660">
    <property type="term" value="F:flavin adenine dinucleotide binding"/>
    <property type="evidence" value="ECO:0007669"/>
    <property type="project" value="InterPro"/>
</dbReference>
<evidence type="ECO:0000256" key="20">
    <source>
        <dbReference type="ARBA" id="ARBA00049791"/>
    </source>
</evidence>
<dbReference type="InterPro" id="IPR017938">
    <property type="entry name" value="Riboflavin_synthase-like_b-brl"/>
</dbReference>
<evidence type="ECO:0000256" key="7">
    <source>
        <dbReference type="ARBA" id="ARBA00022617"/>
    </source>
</evidence>
<evidence type="ECO:0000256" key="12">
    <source>
        <dbReference type="ARBA" id="ARBA00022857"/>
    </source>
</evidence>
<comment type="cofactor">
    <cofactor evidence="3">
        <name>heme b</name>
        <dbReference type="ChEBI" id="CHEBI:60344"/>
    </cofactor>
</comment>
<evidence type="ECO:0000259" key="24">
    <source>
        <dbReference type="PROSITE" id="PS51384"/>
    </source>
</evidence>
<dbReference type="AlphaFoldDB" id="A0A3Q0FPR6"/>
<dbReference type="InterPro" id="IPR001709">
    <property type="entry name" value="Flavoprot_Pyr_Nucl_cyt_Rdtase"/>
</dbReference>
<dbReference type="GO" id="GO:0010181">
    <property type="term" value="F:FMN binding"/>
    <property type="evidence" value="ECO:0007669"/>
    <property type="project" value="InterPro"/>
</dbReference>
<evidence type="ECO:0000256" key="8">
    <source>
        <dbReference type="ARBA" id="ARBA00022630"/>
    </source>
</evidence>
<dbReference type="Gene3D" id="2.40.30.10">
    <property type="entry name" value="Translation factors"/>
    <property type="match status" value="1"/>
</dbReference>
<comment type="cofactor">
    <cofactor evidence="1">
        <name>FMN</name>
        <dbReference type="ChEBI" id="CHEBI:58210"/>
    </cofactor>
</comment>
<keyword evidence="8" id="KW-0285">Flavoprotein</keyword>
<keyword evidence="12" id="KW-0521">NADP</keyword>
<dbReference type="FunFam" id="3.90.1230.10:FF:000001">
    <property type="entry name" value="Nitric oxide synthase, brain"/>
    <property type="match status" value="1"/>
</dbReference>
<comment type="catalytic activity">
    <reaction evidence="17">
        <text>2 L-arginine + 3 NADPH + 4 O2 + H(+) = 2 L-citrulline + 2 nitric oxide + 3 NADP(+) + 4 H2O</text>
        <dbReference type="Rhea" id="RHEA:19897"/>
        <dbReference type="ChEBI" id="CHEBI:15377"/>
        <dbReference type="ChEBI" id="CHEBI:15378"/>
        <dbReference type="ChEBI" id="CHEBI:15379"/>
        <dbReference type="ChEBI" id="CHEBI:16480"/>
        <dbReference type="ChEBI" id="CHEBI:32682"/>
        <dbReference type="ChEBI" id="CHEBI:57743"/>
        <dbReference type="ChEBI" id="CHEBI:57783"/>
        <dbReference type="ChEBI" id="CHEBI:58349"/>
        <dbReference type="EC" id="1.14.13.39"/>
    </reaction>
    <physiologicalReaction direction="left-to-right" evidence="17">
        <dbReference type="Rhea" id="RHEA:19898"/>
    </physiologicalReaction>
</comment>
<evidence type="ECO:0000256" key="14">
    <source>
        <dbReference type="ARBA" id="ARBA00023002"/>
    </source>
</evidence>
<dbReference type="GeneID" id="102381196"/>
<dbReference type="Gene3D" id="3.40.50.360">
    <property type="match status" value="1"/>
</dbReference>
<dbReference type="PANTHER" id="PTHR43410:SF1">
    <property type="entry name" value="NITRIC OXIDE SYNTHASE"/>
    <property type="match status" value="1"/>
</dbReference>
<dbReference type="InterPro" id="IPR003097">
    <property type="entry name" value="CysJ-like_FAD-binding"/>
</dbReference>
<comment type="similarity">
    <text evidence="5">Belongs to the NOS family.</text>
</comment>
<dbReference type="Gene3D" id="3.40.50.80">
    <property type="entry name" value="Nucleotide-binding domain of ferredoxin-NADP reductase (FNR) module"/>
    <property type="match status" value="1"/>
</dbReference>
<evidence type="ECO:0000256" key="1">
    <source>
        <dbReference type="ARBA" id="ARBA00001917"/>
    </source>
</evidence>
<sequence>MFPKQLVCAAGQGPYPKDELRALARDFLHQYYSSIKRGCGPPQGCRSRPSVGTALTRPPHRSAITVFSPRVPGRGDFRIWNSQLIRYAGYRQPDGSVRGDPANVDITELCIQHGWAPGEQGRFDLLPLLLQAPDEAPELFPLPPELVLEVPIQHPTLEWFTELGLRWYALPAVANMLLEIGGLQFPAAPFNGWYVSTEIGMRNLCDSHRYDVLPDVALRMGLDTRKTSSLWKDKAAVEVNVAVLHSFQVAKVTIVDHHAATESFVKHLETGVQARGATILYATETGRSRTYACSLGELFRRAFDPKVLCMDEYDIVSLEHETLVLVVTSTFSNGDPPESGESFSKALMEMTCPYVGILQPEQQKSYKLRFNSVSQTDPLVSAWKQRRKKSSNTDSAGALGTLRWVPRSPPGSWVLAWLWAGATRALGPQFPHLPASSHGAQGWAGSGAGARAFAGGGQQKPPRRWVLGGPDPVPLAPMVASLLGVGHDAETAAREVFATPRGWKRQRHRFVVHTDAADTLPGLAHVHKRRVFPCHALAVQELQSPESSRSTVLVCLDAAGQPELQHEPGDHVGIFPANRADLVQELLDRVEDPPPADDAVVVEALETQPGGRAGPVMRWVQQSRLPPCTLSQALTFYLDITAPPSPQLLQLLASLAEDSTERDQLQQLSQDARRYEEWKWWHCPTLPQVLAEFPSVALPATLLLSQLPLLQPRYYSVSSALAAAPGQLHLTVAVVTYCTEDGSGPLHYGVCSTWLAQLQPGDLVPAFIRRAPSFHLPPEPSAPCILVGPGTGIAPFRSFWQQRLHDLETQRLPLGEMTLVFGCRHSRLDHIYKEEVLEALQRGALTRVLTAFSRDPDMPKVLGLGCLHWSLAGEVHRVLCQSGGHVYVCGDVTMATGVLQTVQQILAQEAGMTLIEAGDMISELRDQNRYHEDIFGLTFRTQEVASRIRSQSFSAREHESLGFNV</sequence>
<dbReference type="FunFam" id="3.40.50.80:FF:000003">
    <property type="entry name" value="Nitric oxide synthase"/>
    <property type="match status" value="1"/>
</dbReference>
<evidence type="ECO:0000256" key="19">
    <source>
        <dbReference type="ARBA" id="ARBA00049764"/>
    </source>
</evidence>
<proteinExistence type="inferred from homology"/>
<dbReference type="SUPFAM" id="SSF63380">
    <property type="entry name" value="Riboflavin synthase domain-like"/>
    <property type="match status" value="1"/>
</dbReference>
<dbReference type="InterPro" id="IPR029039">
    <property type="entry name" value="Flavoprotein-like_sf"/>
</dbReference>
<evidence type="ECO:0000313" key="26">
    <source>
        <dbReference type="RefSeq" id="XP_025049304.1"/>
    </source>
</evidence>
<evidence type="ECO:0000256" key="9">
    <source>
        <dbReference type="ARBA" id="ARBA00022643"/>
    </source>
</evidence>
<dbReference type="FunFam" id="1.20.990.10:FF:000005">
    <property type="entry name" value="Nitric oxide synthase"/>
    <property type="match status" value="1"/>
</dbReference>
<dbReference type="InterPro" id="IPR012144">
    <property type="entry name" value="NOS_euk"/>
</dbReference>
<feature type="domain" description="FAD-binding FR-type" evidence="24">
    <location>
        <begin position="529"/>
        <end position="777"/>
    </location>
</feature>
<protein>
    <recommendedName>
        <fullName evidence="19">Nitric oxide synthase 3</fullName>
        <ecNumber evidence="6">1.14.13.39</ecNumber>
    </recommendedName>
    <alternativeName>
        <fullName evidence="16">Constitutive NOS</fullName>
    </alternativeName>
    <alternativeName>
        <fullName evidence="22">EC-NOS</fullName>
    </alternativeName>
    <alternativeName>
        <fullName evidence="20">NOS type III</fullName>
    </alternativeName>
    <alternativeName>
        <fullName evidence="21">Nitric oxide synthase, endothelial</fullName>
    </alternativeName>
</protein>
<dbReference type="GO" id="GO:0006809">
    <property type="term" value="P:nitric oxide biosynthetic process"/>
    <property type="evidence" value="ECO:0007669"/>
    <property type="project" value="InterPro"/>
</dbReference>
<keyword evidence="11" id="KW-0274">FAD</keyword>
<dbReference type="PROSITE" id="PS51384">
    <property type="entry name" value="FAD_FR"/>
    <property type="match status" value="1"/>
</dbReference>
<evidence type="ECO:0000259" key="23">
    <source>
        <dbReference type="PROSITE" id="PS50902"/>
    </source>
</evidence>
<dbReference type="InterPro" id="IPR050607">
    <property type="entry name" value="NOS"/>
</dbReference>
<organism evidence="25 26">
    <name type="scientific">Alligator sinensis</name>
    <name type="common">Chinese alligator</name>
    <dbReference type="NCBI Taxonomy" id="38654"/>
    <lineage>
        <taxon>Eukaryota</taxon>
        <taxon>Metazoa</taxon>
        <taxon>Chordata</taxon>
        <taxon>Craniata</taxon>
        <taxon>Vertebrata</taxon>
        <taxon>Euteleostomi</taxon>
        <taxon>Archelosauria</taxon>
        <taxon>Archosauria</taxon>
        <taxon>Crocodylia</taxon>
        <taxon>Alligatoridae</taxon>
        <taxon>Alligatorinae</taxon>
        <taxon>Alligator</taxon>
    </lineage>
</organism>